<name>A0ABX0U2S7_9SPHN</name>
<protein>
    <submittedName>
        <fullName evidence="2">Uncharacterized protein</fullName>
    </submittedName>
</protein>
<dbReference type="Proteomes" id="UP000788153">
    <property type="component" value="Unassembled WGS sequence"/>
</dbReference>
<evidence type="ECO:0000313" key="2">
    <source>
        <dbReference type="EMBL" id="NIJ24875.1"/>
    </source>
</evidence>
<evidence type="ECO:0000313" key="3">
    <source>
        <dbReference type="Proteomes" id="UP000788153"/>
    </source>
</evidence>
<sequence>MTRSKLLGTAAAIAACIAAPIAEAQTGQCVTQREAEALFLYVAPDLIRTTTALCGPRLPANAFLRTGNARLTAKYRAESSAAWPGAKAALLKIVGPDAGQMLDSQFAGTMVSTIVAPLVSGAIKPADCPVVDRILAQMDPLPARNTAALLVTFAQLADRERRAGDARAMQLPLCPLDAPRSASPTG</sequence>
<dbReference type="PROSITE" id="PS51257">
    <property type="entry name" value="PROKAR_LIPOPROTEIN"/>
    <property type="match status" value="1"/>
</dbReference>
<feature type="chain" id="PRO_5045067097" evidence="1">
    <location>
        <begin position="25"/>
        <end position="186"/>
    </location>
</feature>
<feature type="signal peptide" evidence="1">
    <location>
        <begin position="1"/>
        <end position="24"/>
    </location>
</feature>
<gene>
    <name evidence="2" type="ORF">FHT01_002417</name>
</gene>
<proteinExistence type="predicted"/>
<keyword evidence="3" id="KW-1185">Reference proteome</keyword>
<keyword evidence="1" id="KW-0732">Signal</keyword>
<dbReference type="EMBL" id="JAASQP010000001">
    <property type="protein sequence ID" value="NIJ24875.1"/>
    <property type="molecule type" value="Genomic_DNA"/>
</dbReference>
<comment type="caution">
    <text evidence="2">The sequence shown here is derived from an EMBL/GenBank/DDBJ whole genome shotgun (WGS) entry which is preliminary data.</text>
</comment>
<reference evidence="2 3" key="1">
    <citation type="submission" date="2020-03" db="EMBL/GenBank/DDBJ databases">
        <title>Genomic Encyclopedia of Type Strains, Phase IV (KMG-IV): sequencing the most valuable type-strain genomes for metagenomic binning, comparative biology and taxonomic classification.</title>
        <authorList>
            <person name="Goeker M."/>
        </authorList>
    </citation>
    <scope>NUCLEOTIDE SEQUENCE [LARGE SCALE GENOMIC DNA]</scope>
    <source>
        <strain evidence="2 3">DSM 22753</strain>
    </source>
</reference>
<organism evidence="2 3">
    <name type="scientific">Sphingomonas japonica</name>
    <dbReference type="NCBI Taxonomy" id="511662"/>
    <lineage>
        <taxon>Bacteria</taxon>
        <taxon>Pseudomonadati</taxon>
        <taxon>Pseudomonadota</taxon>
        <taxon>Alphaproteobacteria</taxon>
        <taxon>Sphingomonadales</taxon>
        <taxon>Sphingomonadaceae</taxon>
        <taxon>Sphingomonas</taxon>
    </lineage>
</organism>
<dbReference type="RefSeq" id="WP_140047325.1">
    <property type="nucleotide sequence ID" value="NZ_BAAAEV010000001.1"/>
</dbReference>
<accession>A0ABX0U2S7</accession>
<evidence type="ECO:0000256" key="1">
    <source>
        <dbReference type="SAM" id="SignalP"/>
    </source>
</evidence>